<evidence type="ECO:0000256" key="1">
    <source>
        <dbReference type="ARBA" id="ARBA00004651"/>
    </source>
</evidence>
<evidence type="ECO:0000259" key="4">
    <source>
        <dbReference type="Pfam" id="PF00924"/>
    </source>
</evidence>
<evidence type="ECO:0000256" key="3">
    <source>
        <dbReference type="SAM" id="Phobius"/>
    </source>
</evidence>
<feature type="domain" description="Mechanosensitive ion channel MscS" evidence="4">
    <location>
        <begin position="302"/>
        <end position="371"/>
    </location>
</feature>
<dbReference type="PANTHER" id="PTHR30566">
    <property type="entry name" value="YNAI-RELATED MECHANOSENSITIVE ION CHANNEL"/>
    <property type="match status" value="1"/>
</dbReference>
<gene>
    <name evidence="5" type="ORF">WJX74_000951</name>
</gene>
<name>A0AAW1Q673_9CHLO</name>
<dbReference type="GO" id="GO:0005886">
    <property type="term" value="C:plasma membrane"/>
    <property type="evidence" value="ECO:0007669"/>
    <property type="project" value="UniProtKB-SubCell"/>
</dbReference>
<dbReference type="GO" id="GO:0055085">
    <property type="term" value="P:transmembrane transport"/>
    <property type="evidence" value="ECO:0007669"/>
    <property type="project" value="InterPro"/>
</dbReference>
<protein>
    <recommendedName>
        <fullName evidence="4">Mechanosensitive ion channel MscS domain-containing protein</fullName>
    </recommendedName>
</protein>
<reference evidence="5 6" key="1">
    <citation type="journal article" date="2024" name="Nat. Commun.">
        <title>Phylogenomics reveals the evolutionary origins of lichenization in chlorophyte algae.</title>
        <authorList>
            <person name="Puginier C."/>
            <person name="Libourel C."/>
            <person name="Otte J."/>
            <person name="Skaloud P."/>
            <person name="Haon M."/>
            <person name="Grisel S."/>
            <person name="Petersen M."/>
            <person name="Berrin J.G."/>
            <person name="Delaux P.M."/>
            <person name="Dal Grande F."/>
            <person name="Keller J."/>
        </authorList>
    </citation>
    <scope>NUCLEOTIDE SEQUENCE [LARGE SCALE GENOMIC DNA]</scope>
    <source>
        <strain evidence="5 6">SAG 2145</strain>
    </source>
</reference>
<accession>A0AAW1Q673</accession>
<keyword evidence="3" id="KW-0472">Membrane</keyword>
<dbReference type="EMBL" id="JALJOS010000071">
    <property type="protein sequence ID" value="KAK9817401.1"/>
    <property type="molecule type" value="Genomic_DNA"/>
</dbReference>
<keyword evidence="3" id="KW-1133">Transmembrane helix</keyword>
<dbReference type="SUPFAM" id="SSF82861">
    <property type="entry name" value="Mechanosensitive channel protein MscS (YggB), transmembrane region"/>
    <property type="match status" value="1"/>
</dbReference>
<dbReference type="InterPro" id="IPR010920">
    <property type="entry name" value="LSM_dom_sf"/>
</dbReference>
<keyword evidence="2" id="KW-1003">Cell membrane</keyword>
<feature type="transmembrane region" description="Helical" evidence="3">
    <location>
        <begin position="81"/>
        <end position="102"/>
    </location>
</feature>
<dbReference type="InterPro" id="IPR011066">
    <property type="entry name" value="MscS_channel_C_sf"/>
</dbReference>
<dbReference type="PANTHER" id="PTHR30566:SF5">
    <property type="entry name" value="MECHANOSENSITIVE ION CHANNEL PROTEIN 1, MITOCHONDRIAL-RELATED"/>
    <property type="match status" value="1"/>
</dbReference>
<dbReference type="InterPro" id="IPR011014">
    <property type="entry name" value="MscS_channel_TM-2"/>
</dbReference>
<dbReference type="Proteomes" id="UP001438707">
    <property type="component" value="Unassembled WGS sequence"/>
</dbReference>
<keyword evidence="6" id="KW-1185">Reference proteome</keyword>
<sequence length="523" mass="57499">MLRHSLQHCSVLPITTSRLGHGRRKPVPTGRQRRKPCKLDIACGLFTRGPAAAPSHVATAAESLAQTLAAAREAAVLKMPLWQHGLFAVGTVAAVVGATVLLSRFLHAQADKALANQENWLERSKSATEKKTMRHYFLESAWVALRRPAAFLLPIFAIVQSQHTVMHFLEAAVIHQHHHHMMRKWLAVLTETSLRSLVVMDKLVLQMSEIAIIAFGVWTLLRLKERFVTIAVDLDQREQGPPAPGQEKTLERVVLPLSGLTSWMMVLVGALMGLHVLGINIQPLLTVGGVSGIIVGLSAQSVLGNLISGINLFLSRPFVVGDRVELSTAAGAKFMVGYVERVDPMRTIFRTDACLPVMIPNKVIGDMIINNESRIARSRVVSFFNKARQYSLTIALRYSDLEKAEAIAVDMKKYLDKNDGVDKRLPCFVGLSGFDNFAVNIAVLMHTTPSMSRDFGTFRQKVVLKLGQIVKAHDAQLAYPTQVVMRPSGELGNWDAAHNGHGPHVTPDAQRASQQMAASMMPN</sequence>
<dbReference type="Gene3D" id="3.30.70.100">
    <property type="match status" value="1"/>
</dbReference>
<dbReference type="AlphaFoldDB" id="A0AAW1Q673"/>
<dbReference type="Pfam" id="PF00924">
    <property type="entry name" value="MS_channel_2nd"/>
    <property type="match status" value="1"/>
</dbReference>
<feature type="transmembrane region" description="Helical" evidence="3">
    <location>
        <begin position="284"/>
        <end position="307"/>
    </location>
</feature>
<feature type="transmembrane region" description="Helical" evidence="3">
    <location>
        <begin position="253"/>
        <end position="278"/>
    </location>
</feature>
<evidence type="ECO:0000313" key="5">
    <source>
        <dbReference type="EMBL" id="KAK9817401.1"/>
    </source>
</evidence>
<evidence type="ECO:0000313" key="6">
    <source>
        <dbReference type="Proteomes" id="UP001438707"/>
    </source>
</evidence>
<comment type="caution">
    <text evidence="5">The sequence shown here is derived from an EMBL/GenBank/DDBJ whole genome shotgun (WGS) entry which is preliminary data.</text>
</comment>
<proteinExistence type="predicted"/>
<dbReference type="InterPro" id="IPR006685">
    <property type="entry name" value="MscS_channel_2nd"/>
</dbReference>
<evidence type="ECO:0000256" key="2">
    <source>
        <dbReference type="ARBA" id="ARBA00022475"/>
    </source>
</evidence>
<dbReference type="SUPFAM" id="SSF50182">
    <property type="entry name" value="Sm-like ribonucleoproteins"/>
    <property type="match status" value="1"/>
</dbReference>
<dbReference type="Gene3D" id="1.10.287.1260">
    <property type="match status" value="1"/>
</dbReference>
<keyword evidence="3" id="KW-0812">Transmembrane</keyword>
<dbReference type="SUPFAM" id="SSF82689">
    <property type="entry name" value="Mechanosensitive channel protein MscS (YggB), C-terminal domain"/>
    <property type="match status" value="1"/>
</dbReference>
<organism evidence="5 6">
    <name type="scientific">Apatococcus lobatus</name>
    <dbReference type="NCBI Taxonomy" id="904363"/>
    <lineage>
        <taxon>Eukaryota</taxon>
        <taxon>Viridiplantae</taxon>
        <taxon>Chlorophyta</taxon>
        <taxon>core chlorophytes</taxon>
        <taxon>Trebouxiophyceae</taxon>
        <taxon>Chlorellales</taxon>
        <taxon>Chlorellaceae</taxon>
        <taxon>Apatococcus</taxon>
    </lineage>
</organism>
<comment type="subcellular location">
    <subcellularLocation>
        <location evidence="1">Cell membrane</location>
        <topology evidence="1">Multi-pass membrane protein</topology>
    </subcellularLocation>
</comment>